<feature type="domain" description="Helicase C-terminal" evidence="4">
    <location>
        <begin position="4"/>
        <end position="125"/>
    </location>
</feature>
<dbReference type="EnsemblProtists" id="EOD36128">
    <property type="protein sequence ID" value="EOD36128"/>
    <property type="gene ID" value="EMIHUDRAFT_70895"/>
</dbReference>
<evidence type="ECO:0000313" key="6">
    <source>
        <dbReference type="Proteomes" id="UP000013827"/>
    </source>
</evidence>
<dbReference type="Proteomes" id="UP000013827">
    <property type="component" value="Unassembled WGS sequence"/>
</dbReference>
<dbReference type="GO" id="GO:0000724">
    <property type="term" value="P:double-strand break repair via homologous recombination"/>
    <property type="evidence" value="ECO:0007669"/>
    <property type="project" value="TreeGrafter"/>
</dbReference>
<dbReference type="RefSeq" id="XP_005788557.1">
    <property type="nucleotide sequence ID" value="XM_005788500.1"/>
</dbReference>
<dbReference type="PANTHER" id="PTHR13710:SF120">
    <property type="entry name" value="BIFUNCTIONAL 3'-5' EXONUCLEASE_ATP-DEPENDENT HELICASE WRN"/>
    <property type="match status" value="1"/>
</dbReference>
<comment type="catalytic activity">
    <reaction evidence="2">
        <text>Couples ATP hydrolysis with the unwinding of duplex DNA by translocating in the 3'-5' direction.</text>
        <dbReference type="EC" id="5.6.2.4"/>
    </reaction>
</comment>
<dbReference type="SUPFAM" id="SSF52540">
    <property type="entry name" value="P-loop containing nucleoside triphosphate hydrolases"/>
    <property type="match status" value="1"/>
</dbReference>
<dbReference type="Pfam" id="PF00271">
    <property type="entry name" value="Helicase_C"/>
    <property type="match status" value="1"/>
</dbReference>
<evidence type="ECO:0000256" key="1">
    <source>
        <dbReference type="ARBA" id="ARBA00005446"/>
    </source>
</evidence>
<protein>
    <recommendedName>
        <fullName evidence="3">DNA 3'-5' helicase</fullName>
        <ecNumber evidence="3">5.6.2.4</ecNumber>
    </recommendedName>
</protein>
<dbReference type="STRING" id="2903.R1DKU3"/>
<accession>A0A0D3KK43</accession>
<dbReference type="GO" id="GO:0005634">
    <property type="term" value="C:nucleus"/>
    <property type="evidence" value="ECO:0007669"/>
    <property type="project" value="TreeGrafter"/>
</dbReference>
<evidence type="ECO:0000259" key="4">
    <source>
        <dbReference type="PROSITE" id="PS51194"/>
    </source>
</evidence>
<dbReference type="GO" id="GO:0043138">
    <property type="term" value="F:3'-5' DNA helicase activity"/>
    <property type="evidence" value="ECO:0007669"/>
    <property type="project" value="UniProtKB-EC"/>
</dbReference>
<keyword evidence="6" id="KW-1185">Reference proteome</keyword>
<dbReference type="HOGENOM" id="CLU_1998566_0_0_1"/>
<dbReference type="KEGG" id="ehx:EMIHUDRAFT_70895"/>
<name>A0A0D3KK43_EMIH1</name>
<dbReference type="PaxDb" id="2903-EOD36128"/>
<evidence type="ECO:0000256" key="3">
    <source>
        <dbReference type="ARBA" id="ARBA00034808"/>
    </source>
</evidence>
<dbReference type="SMART" id="SM00490">
    <property type="entry name" value="HELICc"/>
    <property type="match status" value="1"/>
</dbReference>
<dbReference type="Gene3D" id="3.40.50.300">
    <property type="entry name" value="P-loop containing nucleotide triphosphate hydrolases"/>
    <property type="match status" value="1"/>
</dbReference>
<proteinExistence type="inferred from homology"/>
<sequence length="125" mass="13803">MAHSLGWLIAALQKEPEFTLVLVSTTKLCENVCKLLRDYEVSADCFHAQMAEEDKKVAQSNFEEAKVLVFVATMGSFGMGVHSSKPIKHVVHYGAPQSLEDYYNEVGRAGRDGAHARCTLILTSE</sequence>
<dbReference type="GO" id="GO:0005737">
    <property type="term" value="C:cytoplasm"/>
    <property type="evidence" value="ECO:0007669"/>
    <property type="project" value="TreeGrafter"/>
</dbReference>
<dbReference type="GO" id="GO:0009378">
    <property type="term" value="F:four-way junction helicase activity"/>
    <property type="evidence" value="ECO:0007669"/>
    <property type="project" value="TreeGrafter"/>
</dbReference>
<dbReference type="InterPro" id="IPR027417">
    <property type="entry name" value="P-loop_NTPase"/>
</dbReference>
<dbReference type="InterPro" id="IPR001650">
    <property type="entry name" value="Helicase_C-like"/>
</dbReference>
<dbReference type="AlphaFoldDB" id="A0A0D3KK43"/>
<reference evidence="5" key="2">
    <citation type="submission" date="2024-10" db="UniProtKB">
        <authorList>
            <consortium name="EnsemblProtists"/>
        </authorList>
    </citation>
    <scope>IDENTIFICATION</scope>
</reference>
<comment type="similarity">
    <text evidence="1">Belongs to the helicase family. RecQ subfamily.</text>
</comment>
<evidence type="ECO:0000256" key="2">
    <source>
        <dbReference type="ARBA" id="ARBA00034617"/>
    </source>
</evidence>
<dbReference type="GeneID" id="17281399"/>
<dbReference type="PROSITE" id="PS51194">
    <property type="entry name" value="HELICASE_CTER"/>
    <property type="match status" value="1"/>
</dbReference>
<organism evidence="5 6">
    <name type="scientific">Emiliania huxleyi (strain CCMP1516)</name>
    <dbReference type="NCBI Taxonomy" id="280463"/>
    <lineage>
        <taxon>Eukaryota</taxon>
        <taxon>Haptista</taxon>
        <taxon>Haptophyta</taxon>
        <taxon>Prymnesiophyceae</taxon>
        <taxon>Isochrysidales</taxon>
        <taxon>Noelaerhabdaceae</taxon>
        <taxon>Emiliania</taxon>
    </lineage>
</organism>
<evidence type="ECO:0000313" key="5">
    <source>
        <dbReference type="EnsemblProtists" id="EOD36128"/>
    </source>
</evidence>
<dbReference type="EC" id="5.6.2.4" evidence="3"/>
<reference evidence="6" key="1">
    <citation type="journal article" date="2013" name="Nature">
        <title>Pan genome of the phytoplankton Emiliania underpins its global distribution.</title>
        <authorList>
            <person name="Read B.A."/>
            <person name="Kegel J."/>
            <person name="Klute M.J."/>
            <person name="Kuo A."/>
            <person name="Lefebvre S.C."/>
            <person name="Maumus F."/>
            <person name="Mayer C."/>
            <person name="Miller J."/>
            <person name="Monier A."/>
            <person name="Salamov A."/>
            <person name="Young J."/>
            <person name="Aguilar M."/>
            <person name="Claverie J.M."/>
            <person name="Frickenhaus S."/>
            <person name="Gonzalez K."/>
            <person name="Herman E.K."/>
            <person name="Lin Y.C."/>
            <person name="Napier J."/>
            <person name="Ogata H."/>
            <person name="Sarno A.F."/>
            <person name="Shmutz J."/>
            <person name="Schroeder D."/>
            <person name="de Vargas C."/>
            <person name="Verret F."/>
            <person name="von Dassow P."/>
            <person name="Valentin K."/>
            <person name="Van de Peer Y."/>
            <person name="Wheeler G."/>
            <person name="Dacks J.B."/>
            <person name="Delwiche C.F."/>
            <person name="Dyhrman S.T."/>
            <person name="Glockner G."/>
            <person name="John U."/>
            <person name="Richards T."/>
            <person name="Worden A.Z."/>
            <person name="Zhang X."/>
            <person name="Grigoriev I.V."/>
            <person name="Allen A.E."/>
            <person name="Bidle K."/>
            <person name="Borodovsky M."/>
            <person name="Bowler C."/>
            <person name="Brownlee C."/>
            <person name="Cock J.M."/>
            <person name="Elias M."/>
            <person name="Gladyshev V.N."/>
            <person name="Groth M."/>
            <person name="Guda C."/>
            <person name="Hadaegh A."/>
            <person name="Iglesias-Rodriguez M.D."/>
            <person name="Jenkins J."/>
            <person name="Jones B.M."/>
            <person name="Lawson T."/>
            <person name="Leese F."/>
            <person name="Lindquist E."/>
            <person name="Lobanov A."/>
            <person name="Lomsadze A."/>
            <person name="Malik S.B."/>
            <person name="Marsh M.E."/>
            <person name="Mackinder L."/>
            <person name="Mock T."/>
            <person name="Mueller-Roeber B."/>
            <person name="Pagarete A."/>
            <person name="Parker M."/>
            <person name="Probert I."/>
            <person name="Quesneville H."/>
            <person name="Raines C."/>
            <person name="Rensing S.A."/>
            <person name="Riano-Pachon D.M."/>
            <person name="Richier S."/>
            <person name="Rokitta S."/>
            <person name="Shiraiwa Y."/>
            <person name="Soanes D.M."/>
            <person name="van der Giezen M."/>
            <person name="Wahlund T.M."/>
            <person name="Williams B."/>
            <person name="Wilson W."/>
            <person name="Wolfe G."/>
            <person name="Wurch L.L."/>
        </authorList>
    </citation>
    <scope>NUCLEOTIDE SEQUENCE</scope>
</reference>
<dbReference type="eggNOG" id="KOG0351">
    <property type="taxonomic scope" value="Eukaryota"/>
</dbReference>
<dbReference type="GO" id="GO:0005694">
    <property type="term" value="C:chromosome"/>
    <property type="evidence" value="ECO:0007669"/>
    <property type="project" value="TreeGrafter"/>
</dbReference>
<dbReference type="PANTHER" id="PTHR13710">
    <property type="entry name" value="DNA HELICASE RECQ FAMILY MEMBER"/>
    <property type="match status" value="1"/>
</dbReference>